<protein>
    <submittedName>
        <fullName evidence="4">DUF971 domain-containing protein</fullName>
    </submittedName>
</protein>
<proteinExistence type="predicted"/>
<name>A0A932I1M3_UNCTE</name>
<evidence type="ECO:0000313" key="5">
    <source>
        <dbReference type="Proteomes" id="UP000782312"/>
    </source>
</evidence>
<evidence type="ECO:0000313" key="4">
    <source>
        <dbReference type="EMBL" id="MBI3127594.1"/>
    </source>
</evidence>
<comment type="caution">
    <text evidence="4">The sequence shown here is derived from an EMBL/GenBank/DDBJ whole genome shotgun (WGS) entry which is preliminary data.</text>
</comment>
<dbReference type="Proteomes" id="UP000782312">
    <property type="component" value="Unassembled WGS sequence"/>
</dbReference>
<keyword evidence="2" id="KW-0408">Iron</keyword>
<evidence type="ECO:0000256" key="2">
    <source>
        <dbReference type="ARBA" id="ARBA00023004"/>
    </source>
</evidence>
<dbReference type="PANTHER" id="PTHR35303">
    <property type="entry name" value="OS02G0197800 PROTEIN"/>
    <property type="match status" value="1"/>
</dbReference>
<evidence type="ECO:0000256" key="1">
    <source>
        <dbReference type="ARBA" id="ARBA00022723"/>
    </source>
</evidence>
<reference evidence="4" key="1">
    <citation type="submission" date="2020-07" db="EMBL/GenBank/DDBJ databases">
        <title>Huge and variable diversity of episymbiotic CPR bacteria and DPANN archaea in groundwater ecosystems.</title>
        <authorList>
            <person name="He C.Y."/>
            <person name="Keren R."/>
            <person name="Whittaker M."/>
            <person name="Farag I.F."/>
            <person name="Doudna J."/>
            <person name="Cate J.H.D."/>
            <person name="Banfield J.F."/>
        </authorList>
    </citation>
    <scope>NUCLEOTIDE SEQUENCE</scope>
    <source>
        <strain evidence="4">NC_groundwater_763_Ag_S-0.2um_68_21</strain>
    </source>
</reference>
<dbReference type="EMBL" id="JACPUR010000018">
    <property type="protein sequence ID" value="MBI3127594.1"/>
    <property type="molecule type" value="Genomic_DNA"/>
</dbReference>
<gene>
    <name evidence="4" type="ORF">HYZ11_08330</name>
</gene>
<dbReference type="GO" id="GO:0046872">
    <property type="term" value="F:metal ion binding"/>
    <property type="evidence" value="ECO:0007669"/>
    <property type="project" value="UniProtKB-KW"/>
</dbReference>
<organism evidence="4 5">
    <name type="scientific">Tectimicrobiota bacterium</name>
    <dbReference type="NCBI Taxonomy" id="2528274"/>
    <lineage>
        <taxon>Bacteria</taxon>
        <taxon>Pseudomonadati</taxon>
        <taxon>Nitrospinota/Tectimicrobiota group</taxon>
        <taxon>Candidatus Tectimicrobiota</taxon>
    </lineage>
</organism>
<dbReference type="InterPro" id="IPR010376">
    <property type="entry name" value="GBBH-like_N"/>
</dbReference>
<dbReference type="Gene3D" id="3.30.2020.30">
    <property type="match status" value="1"/>
</dbReference>
<dbReference type="InterPro" id="IPR038492">
    <property type="entry name" value="GBBH-like_N_sf"/>
</dbReference>
<accession>A0A932I1M3</accession>
<evidence type="ECO:0000259" key="3">
    <source>
        <dbReference type="Pfam" id="PF06155"/>
    </source>
</evidence>
<feature type="domain" description="Gamma-butyrobetaine hydroxylase-like N-terminal" evidence="3">
    <location>
        <begin position="13"/>
        <end position="100"/>
    </location>
</feature>
<dbReference type="AlphaFoldDB" id="A0A932I1M3"/>
<dbReference type="Pfam" id="PF06155">
    <property type="entry name" value="GBBH-like_N"/>
    <property type="match status" value="1"/>
</dbReference>
<sequence>MPEEYPKPVDLTVDKAGREFRVEWAGGRKSVFGFDYLMAMCPCANCREKRAERERNPLAVITGPTGPAQLDDAQMVGRYAIQFSWRGGCKMGIYSFDYLYEIDPARARESLEAEEKSR</sequence>
<keyword evidence="1" id="KW-0479">Metal-binding</keyword>